<name>A0A3B0RLF5_9ZZZZ</name>
<dbReference type="AlphaFoldDB" id="A0A3B0RLF5"/>
<evidence type="ECO:0000313" key="1">
    <source>
        <dbReference type="EMBL" id="VAV85353.1"/>
    </source>
</evidence>
<dbReference type="PROSITE" id="PS51257">
    <property type="entry name" value="PROKAR_LIPOPROTEIN"/>
    <property type="match status" value="1"/>
</dbReference>
<accession>A0A3B0RLF5</accession>
<organism evidence="1">
    <name type="scientific">hydrothermal vent metagenome</name>
    <dbReference type="NCBI Taxonomy" id="652676"/>
    <lineage>
        <taxon>unclassified sequences</taxon>
        <taxon>metagenomes</taxon>
        <taxon>ecological metagenomes</taxon>
    </lineage>
</organism>
<gene>
    <name evidence="1" type="ORF">MNBD_DELTA01-329</name>
</gene>
<protein>
    <submittedName>
        <fullName evidence="1">Uncharacterized protein</fullName>
    </submittedName>
</protein>
<sequence>MKKILSSCTALRSLTFLLAIIVLGLGLSACSAPQELMVLIDRNRADEAWDTAYNAGGTLGYVRGFHDDENKVVEYNRIDMDGPPLPMNLFIKMELDETDDATVLWLYGMDKDIAGADYEVMQDMEKIVKRVELCCAAPDDEEFDVSVN</sequence>
<reference evidence="1" key="1">
    <citation type="submission" date="2018-06" db="EMBL/GenBank/DDBJ databases">
        <authorList>
            <person name="Zhirakovskaya E."/>
        </authorList>
    </citation>
    <scope>NUCLEOTIDE SEQUENCE</scope>
</reference>
<proteinExistence type="predicted"/>
<dbReference type="EMBL" id="UOEA01000085">
    <property type="protein sequence ID" value="VAV85353.1"/>
    <property type="molecule type" value="Genomic_DNA"/>
</dbReference>